<comment type="caution">
    <text evidence="2">The sequence shown here is derived from an EMBL/GenBank/DDBJ whole genome shotgun (WGS) entry which is preliminary data.</text>
</comment>
<dbReference type="Pfam" id="PF04264">
    <property type="entry name" value="YceI"/>
    <property type="match status" value="1"/>
</dbReference>
<accession>A0A3S0ANT0</accession>
<evidence type="ECO:0000313" key="3">
    <source>
        <dbReference type="Proteomes" id="UP000267585"/>
    </source>
</evidence>
<name>A0A3S0ANT0_9FLAO</name>
<gene>
    <name evidence="2" type="ORF">EHW67_04050</name>
</gene>
<evidence type="ECO:0000313" key="2">
    <source>
        <dbReference type="EMBL" id="RTE54347.1"/>
    </source>
</evidence>
<organism evidence="2 3">
    <name type="scientific">Arenibacter aquaticus</name>
    <dbReference type="NCBI Taxonomy" id="2489054"/>
    <lineage>
        <taxon>Bacteria</taxon>
        <taxon>Pseudomonadati</taxon>
        <taxon>Bacteroidota</taxon>
        <taxon>Flavobacteriia</taxon>
        <taxon>Flavobacteriales</taxon>
        <taxon>Flavobacteriaceae</taxon>
        <taxon>Arenibacter</taxon>
    </lineage>
</organism>
<dbReference type="OrthoDB" id="9794147at2"/>
<dbReference type="Gene3D" id="2.40.128.110">
    <property type="entry name" value="Lipid/polyisoprenoid-binding, YceI-like"/>
    <property type="match status" value="1"/>
</dbReference>
<dbReference type="Proteomes" id="UP000267585">
    <property type="component" value="Unassembled WGS sequence"/>
</dbReference>
<dbReference type="SMART" id="SM00867">
    <property type="entry name" value="YceI"/>
    <property type="match status" value="1"/>
</dbReference>
<dbReference type="PANTHER" id="PTHR34406:SF1">
    <property type="entry name" value="PROTEIN YCEI"/>
    <property type="match status" value="1"/>
</dbReference>
<evidence type="ECO:0000259" key="1">
    <source>
        <dbReference type="SMART" id="SM00867"/>
    </source>
</evidence>
<reference evidence="2 3" key="1">
    <citation type="submission" date="2018-11" db="EMBL/GenBank/DDBJ databases">
        <title>Arenibacter aquaticus sp.nov., a marine bacterium isolated from surface seawater in the South China Sea.</title>
        <authorList>
            <person name="Guo J."/>
            <person name="Sun J."/>
        </authorList>
    </citation>
    <scope>NUCLEOTIDE SEQUENCE [LARGE SCALE GENOMIC DNA]</scope>
    <source>
        <strain evidence="2 3">GUO666</strain>
    </source>
</reference>
<dbReference type="InterPro" id="IPR007372">
    <property type="entry name" value="Lipid/polyisoprenoid-bd_YceI"/>
</dbReference>
<dbReference type="InterPro" id="IPR036761">
    <property type="entry name" value="TTHA0802/YceI-like_sf"/>
</dbReference>
<dbReference type="PANTHER" id="PTHR34406">
    <property type="entry name" value="PROTEIN YCEI"/>
    <property type="match status" value="1"/>
</dbReference>
<dbReference type="EMBL" id="RQPJ01000002">
    <property type="protein sequence ID" value="RTE54347.1"/>
    <property type="molecule type" value="Genomic_DNA"/>
</dbReference>
<dbReference type="AlphaFoldDB" id="A0A3S0ANT0"/>
<dbReference type="SUPFAM" id="SSF101874">
    <property type="entry name" value="YceI-like"/>
    <property type="match status" value="1"/>
</dbReference>
<keyword evidence="3" id="KW-1185">Reference proteome</keyword>
<feature type="domain" description="Lipid/polyisoprenoid-binding YceI-like" evidence="1">
    <location>
        <begin position="22"/>
        <end position="181"/>
    </location>
</feature>
<sequence length="183" mass="20132">MQNRLFILVVLFMVFVGHAQESFSLTSESTLKINGSSTIHDWTVEANSIKGSMEVTGEVIKELLFQVDVANINSERGAAMDKKMHAALKKEEHPEVSFKLQEVKEVPEAVNTLNLKGLLTIAGVGKVVEITSQLQKEEGSYSFKGTKGIVLQDFNMVPPTAMFGQIIVGDDVTVNFDLVFAKK</sequence>
<proteinExistence type="predicted"/>
<protein>
    <submittedName>
        <fullName evidence="2">YceI family protein</fullName>
    </submittedName>
</protein>
<dbReference type="RefSeq" id="WP_126161080.1">
    <property type="nucleotide sequence ID" value="NZ_RQPJ01000002.1"/>
</dbReference>